<protein>
    <submittedName>
        <fullName evidence="1">Uncharacterized protein</fullName>
    </submittedName>
</protein>
<evidence type="ECO:0000313" key="1">
    <source>
        <dbReference type="EMBL" id="MBB3210394.1"/>
    </source>
</evidence>
<sequence length="44" mass="5028">MRRQTGFTNEAFDFLNGQLSFFLIETKDHRVVDVAKDLVAKIGV</sequence>
<keyword evidence="2" id="KW-1185">Reference proteome</keyword>
<gene>
    <name evidence="1" type="ORF">FHS27_006241</name>
</gene>
<dbReference type="AlphaFoldDB" id="A0A7W5E625"/>
<proteinExistence type="predicted"/>
<organism evidence="1 2">
    <name type="scientific">Aporhodopirellula rubra</name>
    <dbReference type="NCBI Taxonomy" id="980271"/>
    <lineage>
        <taxon>Bacteria</taxon>
        <taxon>Pseudomonadati</taxon>
        <taxon>Planctomycetota</taxon>
        <taxon>Planctomycetia</taxon>
        <taxon>Pirellulales</taxon>
        <taxon>Pirellulaceae</taxon>
        <taxon>Aporhodopirellula</taxon>
    </lineage>
</organism>
<name>A0A7W5E625_9BACT</name>
<accession>A0A7W5E625</accession>
<dbReference type="RefSeq" id="WP_261363981.1">
    <property type="nucleotide sequence ID" value="NZ_JACHXU010000036.1"/>
</dbReference>
<evidence type="ECO:0000313" key="2">
    <source>
        <dbReference type="Proteomes" id="UP000536179"/>
    </source>
</evidence>
<dbReference type="EMBL" id="JACHXU010000036">
    <property type="protein sequence ID" value="MBB3210394.1"/>
    <property type="molecule type" value="Genomic_DNA"/>
</dbReference>
<dbReference type="Proteomes" id="UP000536179">
    <property type="component" value="Unassembled WGS sequence"/>
</dbReference>
<comment type="caution">
    <text evidence="1">The sequence shown here is derived from an EMBL/GenBank/DDBJ whole genome shotgun (WGS) entry which is preliminary data.</text>
</comment>
<reference evidence="1 2" key="1">
    <citation type="submission" date="2020-08" db="EMBL/GenBank/DDBJ databases">
        <title>Genomic Encyclopedia of Type Strains, Phase III (KMG-III): the genomes of soil and plant-associated and newly described type strains.</title>
        <authorList>
            <person name="Whitman W."/>
        </authorList>
    </citation>
    <scope>NUCLEOTIDE SEQUENCE [LARGE SCALE GENOMIC DNA]</scope>
    <source>
        <strain evidence="1 2">CECT 8075</strain>
    </source>
</reference>